<dbReference type="GO" id="GO:0004061">
    <property type="term" value="F:arylformamidase activity"/>
    <property type="evidence" value="ECO:0007669"/>
    <property type="project" value="InterPro"/>
</dbReference>
<name>D6YUW8_WADCW</name>
<dbReference type="EMBL" id="CP001928">
    <property type="protein sequence ID" value="ADI37930.1"/>
    <property type="molecule type" value="Genomic_DNA"/>
</dbReference>
<dbReference type="Proteomes" id="UP000001505">
    <property type="component" value="Chromosome"/>
</dbReference>
<accession>D6YUW8</accession>
<dbReference type="OrthoDB" id="9796085at2"/>
<dbReference type="GO" id="GO:0019441">
    <property type="term" value="P:L-tryptophan catabolic process to kynurenine"/>
    <property type="evidence" value="ECO:0007669"/>
    <property type="project" value="InterPro"/>
</dbReference>
<dbReference type="RefSeq" id="WP_013181655.1">
    <property type="nucleotide sequence ID" value="NC_014225.1"/>
</dbReference>
<dbReference type="eggNOG" id="COG1878">
    <property type="taxonomic scope" value="Bacteria"/>
</dbReference>
<dbReference type="SUPFAM" id="SSF102198">
    <property type="entry name" value="Putative cyclase"/>
    <property type="match status" value="1"/>
</dbReference>
<dbReference type="PANTHER" id="PTHR31118:SF12">
    <property type="entry name" value="CYCLASE-LIKE PROTEIN 2"/>
    <property type="match status" value="1"/>
</dbReference>
<dbReference type="InterPro" id="IPR007325">
    <property type="entry name" value="KFase/CYL"/>
</dbReference>
<dbReference type="HOGENOM" id="CLU_030671_2_0_0"/>
<dbReference type="InterPro" id="IPR037175">
    <property type="entry name" value="KFase_sf"/>
</dbReference>
<evidence type="ECO:0008006" key="3">
    <source>
        <dbReference type="Google" id="ProtNLM"/>
    </source>
</evidence>
<protein>
    <recommendedName>
        <fullName evidence="3">Cyclase family protein</fullName>
    </recommendedName>
</protein>
<dbReference type="KEGG" id="wch:wcw_0559"/>
<gene>
    <name evidence="1" type="ordered locus">wcw_0559</name>
</gene>
<evidence type="ECO:0000313" key="1">
    <source>
        <dbReference type="EMBL" id="ADI37930.1"/>
    </source>
</evidence>
<sequence>MKIPEVIDLSHEVHPNIPTWSGQCGFRITVEMDYDEEGCRVMHYDMESGIGTHMDAPSHFNPNGENISDLDVSIFVAPLCIIRVDSDSFPDILVTPQNIKDYEAKHGKISPGSLVVADTGWAKHWNNPSKYRNKTHFPGFSVESAEVLLKRKIVGIGIDTLSPDGRNMNFPVHHLLLKKGKYIIENIANLPSVPDSGALAIALPPKIRGGTEAPIRLIALVDQ</sequence>
<dbReference type="AlphaFoldDB" id="D6YUW8"/>
<organism evidence="1 2">
    <name type="scientific">Waddlia chondrophila (strain ATCC VR-1470 / WSU 86-1044)</name>
    <dbReference type="NCBI Taxonomy" id="716544"/>
    <lineage>
        <taxon>Bacteria</taxon>
        <taxon>Pseudomonadati</taxon>
        <taxon>Chlamydiota</taxon>
        <taxon>Chlamydiia</taxon>
        <taxon>Parachlamydiales</taxon>
        <taxon>Waddliaceae</taxon>
        <taxon>Waddlia</taxon>
    </lineage>
</organism>
<dbReference type="Gene3D" id="3.50.30.50">
    <property type="entry name" value="Putative cyclase"/>
    <property type="match status" value="1"/>
</dbReference>
<dbReference type="Pfam" id="PF04199">
    <property type="entry name" value="Cyclase"/>
    <property type="match status" value="1"/>
</dbReference>
<evidence type="ECO:0000313" key="2">
    <source>
        <dbReference type="Proteomes" id="UP000001505"/>
    </source>
</evidence>
<proteinExistence type="predicted"/>
<reference evidence="1 2" key="1">
    <citation type="journal article" date="2010" name="PLoS ONE">
        <title>The Waddlia genome: a window into chlamydial biology.</title>
        <authorList>
            <person name="Bertelli C."/>
            <person name="Collyn F."/>
            <person name="Croxatto A."/>
            <person name="Ruckert C."/>
            <person name="Polkinghorne A."/>
            <person name="Kebbi-Beghdadi C."/>
            <person name="Goesmann A."/>
            <person name="Vaughan L."/>
            <person name="Greub G."/>
        </authorList>
    </citation>
    <scope>NUCLEOTIDE SEQUENCE [LARGE SCALE GENOMIC DNA]</scope>
    <source>
        <strain evidence="2">ATCC VR-1470 / WSU 86-1044</strain>
    </source>
</reference>
<dbReference type="PANTHER" id="PTHR31118">
    <property type="entry name" value="CYCLASE-LIKE PROTEIN 2"/>
    <property type="match status" value="1"/>
</dbReference>
<keyword evidence="2" id="KW-1185">Reference proteome</keyword>